<comment type="similarity">
    <text evidence="1 5">Belongs to the peptidase S8 family.</text>
</comment>
<feature type="active site" description="Charge relay system" evidence="5">
    <location>
        <position position="321"/>
    </location>
</feature>
<dbReference type="GO" id="GO:0006508">
    <property type="term" value="P:proteolysis"/>
    <property type="evidence" value="ECO:0007669"/>
    <property type="project" value="UniProtKB-KW"/>
</dbReference>
<feature type="active site" description="Charge relay system" evidence="5">
    <location>
        <position position="538"/>
    </location>
</feature>
<dbReference type="InterPro" id="IPR050131">
    <property type="entry name" value="Peptidase_S8_subtilisin-like"/>
</dbReference>
<dbReference type="PROSITE" id="PS00138">
    <property type="entry name" value="SUBTILASE_SER"/>
    <property type="match status" value="1"/>
</dbReference>
<protein>
    <recommendedName>
        <fullName evidence="7">Peptidase S8/S53 domain-containing protein</fullName>
    </recommendedName>
</protein>
<evidence type="ECO:0000313" key="9">
    <source>
        <dbReference type="Proteomes" id="UP000640052"/>
    </source>
</evidence>
<dbReference type="InterPro" id="IPR036852">
    <property type="entry name" value="Peptidase_S8/S53_dom_sf"/>
</dbReference>
<keyword evidence="3 5" id="KW-0378">Hydrolase</keyword>
<keyword evidence="2 5" id="KW-0645">Protease</keyword>
<organism evidence="8 9">
    <name type="scientific">Acrocarpospora phusangensis</name>
    <dbReference type="NCBI Taxonomy" id="1070424"/>
    <lineage>
        <taxon>Bacteria</taxon>
        <taxon>Bacillati</taxon>
        <taxon>Actinomycetota</taxon>
        <taxon>Actinomycetes</taxon>
        <taxon>Streptosporangiales</taxon>
        <taxon>Streptosporangiaceae</taxon>
        <taxon>Acrocarpospora</taxon>
    </lineage>
</organism>
<evidence type="ECO:0000256" key="2">
    <source>
        <dbReference type="ARBA" id="ARBA00022670"/>
    </source>
</evidence>
<gene>
    <name evidence="8" type="ORF">Aph01nite_31730</name>
</gene>
<dbReference type="Pfam" id="PF00082">
    <property type="entry name" value="Peptidase_S8"/>
    <property type="match status" value="1"/>
</dbReference>
<evidence type="ECO:0000259" key="7">
    <source>
        <dbReference type="Pfam" id="PF00082"/>
    </source>
</evidence>
<name>A0A919QA54_9ACTN</name>
<comment type="caution">
    <text evidence="8">The sequence shown here is derived from an EMBL/GenBank/DDBJ whole genome shotgun (WGS) entry which is preliminary data.</text>
</comment>
<dbReference type="GO" id="GO:0005975">
    <property type="term" value="P:carbohydrate metabolic process"/>
    <property type="evidence" value="ECO:0007669"/>
    <property type="project" value="UniProtKB-ARBA"/>
</dbReference>
<dbReference type="PROSITE" id="PS51892">
    <property type="entry name" value="SUBTILASE"/>
    <property type="match status" value="1"/>
</dbReference>
<dbReference type="PANTHER" id="PTHR43806">
    <property type="entry name" value="PEPTIDASE S8"/>
    <property type="match status" value="1"/>
</dbReference>
<dbReference type="CDD" id="cd00306">
    <property type="entry name" value="Peptidases_S8_S53"/>
    <property type="match status" value="1"/>
</dbReference>
<evidence type="ECO:0000313" key="8">
    <source>
        <dbReference type="EMBL" id="GIH24863.1"/>
    </source>
</evidence>
<dbReference type="Proteomes" id="UP000640052">
    <property type="component" value="Unassembled WGS sequence"/>
</dbReference>
<reference evidence="8" key="1">
    <citation type="submission" date="2021-01" db="EMBL/GenBank/DDBJ databases">
        <title>Whole genome shotgun sequence of Acrocarpospora phusangensis NBRC 108782.</title>
        <authorList>
            <person name="Komaki H."/>
            <person name="Tamura T."/>
        </authorList>
    </citation>
    <scope>NUCLEOTIDE SEQUENCE</scope>
    <source>
        <strain evidence="8">NBRC 108782</strain>
    </source>
</reference>
<dbReference type="Gene3D" id="3.40.50.200">
    <property type="entry name" value="Peptidase S8/S53 domain"/>
    <property type="match status" value="1"/>
</dbReference>
<dbReference type="GO" id="GO:0004252">
    <property type="term" value="F:serine-type endopeptidase activity"/>
    <property type="evidence" value="ECO:0007669"/>
    <property type="project" value="UniProtKB-UniRule"/>
</dbReference>
<proteinExistence type="inferred from homology"/>
<evidence type="ECO:0000256" key="5">
    <source>
        <dbReference type="PROSITE-ProRule" id="PRU01240"/>
    </source>
</evidence>
<dbReference type="Gene3D" id="2.60.40.10">
    <property type="entry name" value="Immunoglobulins"/>
    <property type="match status" value="2"/>
</dbReference>
<accession>A0A919QA54</accession>
<feature type="signal peptide" evidence="6">
    <location>
        <begin position="1"/>
        <end position="20"/>
    </location>
</feature>
<evidence type="ECO:0000256" key="6">
    <source>
        <dbReference type="SAM" id="SignalP"/>
    </source>
</evidence>
<keyword evidence="6" id="KW-0732">Signal</keyword>
<dbReference type="InterPro" id="IPR000209">
    <property type="entry name" value="Peptidase_S8/S53_dom"/>
</dbReference>
<feature type="chain" id="PRO_5036906674" description="Peptidase S8/S53 domain-containing protein" evidence="6">
    <location>
        <begin position="21"/>
        <end position="875"/>
    </location>
</feature>
<evidence type="ECO:0000256" key="3">
    <source>
        <dbReference type="ARBA" id="ARBA00022801"/>
    </source>
</evidence>
<sequence length="875" mass="90926">MIAAVCAVSLSVALPVPSAASVQDDPAIAKLREEVSQTADPAERETLDGWLGRAVQAEGDVCAVAEALQGFADGAPEELSREGARIRGRLLGGMADSEGCAGPISVHVDPEIGKGRVTIPGFGDATPREVVELVDSEGLRSRFVADELIVATTEESRVDDLVNRLDGKVLHRIEPLVAGGPAQYLLRVDTDLADTATLSDDLAKLNGDHRKAEQLAVSSQDGLRLLAAASSAAADQLTVGVNWVGEPQGFADRATSEASSGPPGFNVDNTSSYTRNPYKWTYLANSGAMGIGVAEAWTLLDSVGVLGGVTPVTRVPIGIVDAGFNPVASGDLPAQVQLSSANASSPTDPGPFPSSERLLRWHGNHVADVAAGVPDNFVGVAGPAGPVAKLNLVRTHFDEFSMTWALVKAKLQGSKIISSSLSHHVHWALAWTTLPTEGATLTIRQQGTLIFASAGNDGRDVDAETCFLWDCWEKGKESLCENLGVRCVGGVANRTRNRHPGSNHGAKDVDIFGPFQVLTGADPTDPDQSTVVMAEGTSASAPFAAGVAALIWAADPQLNATQVDEILRRNLMTSPDPLVHNRMINALGAIRDVLPPSVRITSPLPGQTLSIVTPALFQATTFDDGLGTPTLTWTRNGVAMGTGPSVLAQLPAGLHTIRVTATFPGGVSVADTLDVEVTDFTPDVHLTGPASGAVFGQSEAIPFHATSLDDAGPLPEARMRWYLDGSAGSFATGHNPTANTGAAPGPHTVTVRGCDTSGLCGSETINLTIIPDSANKAPIVNITNPLNGTKLWVNGNDGTHFWHEITLTGTATDPEGGAVSLVWRDNGVIVSTAAAPVVRLAGGCGDSTHKISLTATDAAGNSRQDVTQVLVSMVC</sequence>
<feature type="domain" description="Peptidase S8/S53" evidence="7">
    <location>
        <begin position="316"/>
        <end position="573"/>
    </location>
</feature>
<keyword evidence="4 5" id="KW-0720">Serine protease</keyword>
<dbReference type="InterPro" id="IPR013783">
    <property type="entry name" value="Ig-like_fold"/>
</dbReference>
<feature type="active site" description="Charge relay system" evidence="5">
    <location>
        <position position="362"/>
    </location>
</feature>
<dbReference type="SUPFAM" id="SSF52743">
    <property type="entry name" value="Subtilisin-like"/>
    <property type="match status" value="1"/>
</dbReference>
<evidence type="ECO:0000256" key="1">
    <source>
        <dbReference type="ARBA" id="ARBA00011073"/>
    </source>
</evidence>
<dbReference type="AlphaFoldDB" id="A0A919QA54"/>
<dbReference type="EMBL" id="BOOA01000022">
    <property type="protein sequence ID" value="GIH24863.1"/>
    <property type="molecule type" value="Genomic_DNA"/>
</dbReference>
<dbReference type="InterPro" id="IPR023828">
    <property type="entry name" value="Peptidase_S8_Ser-AS"/>
</dbReference>
<evidence type="ECO:0000256" key="4">
    <source>
        <dbReference type="ARBA" id="ARBA00022825"/>
    </source>
</evidence>
<dbReference type="GO" id="GO:0005615">
    <property type="term" value="C:extracellular space"/>
    <property type="evidence" value="ECO:0007669"/>
    <property type="project" value="TreeGrafter"/>
</dbReference>
<keyword evidence="9" id="KW-1185">Reference proteome</keyword>
<dbReference type="PANTHER" id="PTHR43806:SF11">
    <property type="entry name" value="CEREVISIN-RELATED"/>
    <property type="match status" value="1"/>
</dbReference>